<sequence length="148" mass="16528">MAKSSVVEPLTAIINQSLATGVVPPDWKTAVIVVSWGFDETGQPAEELTLVEMPVVSQETCIRSYSELFERFISDYTYCAGNRNGTSVCKRDSGSGMVFRQNGLWYLRGLVSLSVARPNEYPCDPTHYVVFTDLAKLLPWIYSKVSDY</sequence>
<evidence type="ECO:0000313" key="2">
    <source>
        <dbReference type="Proteomes" id="UP001231649"/>
    </source>
</evidence>
<dbReference type="EMBL" id="CM056797">
    <property type="protein sequence ID" value="KAJ8712867.1"/>
    <property type="molecule type" value="Genomic_DNA"/>
</dbReference>
<dbReference type="Proteomes" id="UP001231649">
    <property type="component" value="Chromosome 21"/>
</dbReference>
<comment type="caution">
    <text evidence="1">The sequence shown here is derived from an EMBL/GenBank/DDBJ whole genome shotgun (WGS) entry which is preliminary data.</text>
</comment>
<protein>
    <submittedName>
        <fullName evidence="1">Uncharacterized protein</fullName>
    </submittedName>
</protein>
<proteinExistence type="predicted"/>
<organism evidence="1 2">
    <name type="scientific">Mythimna loreyi</name>
    <dbReference type="NCBI Taxonomy" id="667449"/>
    <lineage>
        <taxon>Eukaryota</taxon>
        <taxon>Metazoa</taxon>
        <taxon>Ecdysozoa</taxon>
        <taxon>Arthropoda</taxon>
        <taxon>Hexapoda</taxon>
        <taxon>Insecta</taxon>
        <taxon>Pterygota</taxon>
        <taxon>Neoptera</taxon>
        <taxon>Endopterygota</taxon>
        <taxon>Lepidoptera</taxon>
        <taxon>Glossata</taxon>
        <taxon>Ditrysia</taxon>
        <taxon>Noctuoidea</taxon>
        <taxon>Noctuidae</taxon>
        <taxon>Noctuinae</taxon>
        <taxon>Hadenini</taxon>
        <taxon>Mythimna</taxon>
    </lineage>
</organism>
<keyword evidence="2" id="KW-1185">Reference proteome</keyword>
<evidence type="ECO:0000313" key="1">
    <source>
        <dbReference type="EMBL" id="KAJ8712867.1"/>
    </source>
</evidence>
<reference evidence="1" key="1">
    <citation type="submission" date="2023-03" db="EMBL/GenBank/DDBJ databases">
        <title>Chromosome-level genomes of two armyworms, Mythimna separata and Mythimna loreyi, provide insights into the biosynthesis and reception of sex pheromones.</title>
        <authorList>
            <person name="Zhao H."/>
        </authorList>
    </citation>
    <scope>NUCLEOTIDE SEQUENCE</scope>
    <source>
        <strain evidence="1">BeijingLab</strain>
    </source>
</reference>
<name>A0ACC2QCL8_9NEOP</name>
<gene>
    <name evidence="1" type="ORF">PYW08_008171</name>
</gene>
<accession>A0ACC2QCL8</accession>